<dbReference type="PROSITE" id="PS51257">
    <property type="entry name" value="PROKAR_LIPOPROTEIN"/>
    <property type="match status" value="1"/>
</dbReference>
<protein>
    <recommendedName>
        <fullName evidence="3">Carboxylic ester hydrolase</fullName>
        <ecNumber evidence="3">3.1.1.-</ecNumber>
    </recommendedName>
</protein>
<evidence type="ECO:0000259" key="4">
    <source>
        <dbReference type="Pfam" id="PF00135"/>
    </source>
</evidence>
<evidence type="ECO:0000256" key="3">
    <source>
        <dbReference type="RuleBase" id="RU361235"/>
    </source>
</evidence>
<name>A0A7X0PDW0_9BURK</name>
<dbReference type="Pfam" id="PF00135">
    <property type="entry name" value="COesterase"/>
    <property type="match status" value="1"/>
</dbReference>
<dbReference type="InterPro" id="IPR019826">
    <property type="entry name" value="Carboxylesterase_B_AS"/>
</dbReference>
<evidence type="ECO:0000313" key="6">
    <source>
        <dbReference type="Proteomes" id="UP000575083"/>
    </source>
</evidence>
<keyword evidence="6" id="KW-1185">Reference proteome</keyword>
<evidence type="ECO:0000313" key="5">
    <source>
        <dbReference type="EMBL" id="MBB6560125.1"/>
    </source>
</evidence>
<gene>
    <name evidence="5" type="ORF">HNP48_002797</name>
</gene>
<proteinExistence type="inferred from homology"/>
<reference evidence="5 6" key="1">
    <citation type="submission" date="2020-08" db="EMBL/GenBank/DDBJ databases">
        <title>Functional genomics of gut bacteria from endangered species of beetles.</title>
        <authorList>
            <person name="Carlos-Shanley C."/>
        </authorList>
    </citation>
    <scope>NUCLEOTIDE SEQUENCE [LARGE SCALE GENOMIC DNA]</scope>
    <source>
        <strain evidence="5 6">S00198</strain>
    </source>
</reference>
<dbReference type="AlphaFoldDB" id="A0A7X0PDW0"/>
<dbReference type="PROSITE" id="PS00941">
    <property type="entry name" value="CARBOXYLESTERASE_B_2"/>
    <property type="match status" value="1"/>
</dbReference>
<dbReference type="GO" id="GO:0016787">
    <property type="term" value="F:hydrolase activity"/>
    <property type="evidence" value="ECO:0007669"/>
    <property type="project" value="UniProtKB-KW"/>
</dbReference>
<comment type="similarity">
    <text evidence="1 3">Belongs to the type-B carboxylesterase/lipase family.</text>
</comment>
<sequence>MGHTRFTLAALALAAVLAGCGGGSSEQDAGSGAFGKQSALQLPPAATLRQTAQGPVTGREDAATQTYAWLGLPYAKPPVGPLRWMPPVDPEPWTQARAADRYGASCAQMGRTFSPAPGGAPYGLAVREGFGKPVGAEDCLTLNIWRPATPDADLPVIVFVHGGSNISGYAADPIYDGAALAAKARAVVVTINYRLGLFGWLDMAQLKTGEPVADSGNFGTLDQIQALKYVKANIAAFGGNPGKVTLAGESAGAVNTWALLTAPAAGGLFHRAVAMSGGILTAPGLPARAYARSLLQALLIADGKASNAWTADLYLLTQSKAQVAAYLRGQTSGALLRAEAAAGQGTAPPVFVDGHVLPMEPHVAILAGRYHRVPMLAGNTREEGKLFGGAIGAFKPDEYERFGLQFQFDPDAPPTLAESDLLNPLYLPVDKPVLGWNAAASVLTLALSSQNALSLGTLATQQPGQIWGYRFDWAQQPVPFNTVYGAGHAMDLPFFFGNFGPSVFSFGFSAANRPGREALSEAMMGTLGAFAATGNPQGGVGVPWPNWPSTLVFDASREQARIRVE</sequence>
<feature type="domain" description="Carboxylesterase type B" evidence="4">
    <location>
        <begin position="48"/>
        <end position="547"/>
    </location>
</feature>
<dbReference type="Proteomes" id="UP000575083">
    <property type="component" value="Unassembled WGS sequence"/>
</dbReference>
<comment type="caution">
    <text evidence="5">The sequence shown here is derived from an EMBL/GenBank/DDBJ whole genome shotgun (WGS) entry which is preliminary data.</text>
</comment>
<dbReference type="RefSeq" id="WP_184857776.1">
    <property type="nucleotide sequence ID" value="NZ_JACHLK010000004.1"/>
</dbReference>
<dbReference type="SUPFAM" id="SSF53474">
    <property type="entry name" value="alpha/beta-Hydrolases"/>
    <property type="match status" value="1"/>
</dbReference>
<evidence type="ECO:0000256" key="2">
    <source>
        <dbReference type="ARBA" id="ARBA00022801"/>
    </source>
</evidence>
<dbReference type="InterPro" id="IPR019819">
    <property type="entry name" value="Carboxylesterase_B_CS"/>
</dbReference>
<dbReference type="InterPro" id="IPR050309">
    <property type="entry name" value="Type-B_Carboxylest/Lipase"/>
</dbReference>
<dbReference type="PANTHER" id="PTHR11559">
    <property type="entry name" value="CARBOXYLESTERASE"/>
    <property type="match status" value="1"/>
</dbReference>
<evidence type="ECO:0000256" key="1">
    <source>
        <dbReference type="ARBA" id="ARBA00005964"/>
    </source>
</evidence>
<dbReference type="InterPro" id="IPR029058">
    <property type="entry name" value="AB_hydrolase_fold"/>
</dbReference>
<dbReference type="Gene3D" id="3.40.50.1820">
    <property type="entry name" value="alpha/beta hydrolase"/>
    <property type="match status" value="1"/>
</dbReference>
<dbReference type="PROSITE" id="PS00122">
    <property type="entry name" value="CARBOXYLESTERASE_B_1"/>
    <property type="match status" value="1"/>
</dbReference>
<dbReference type="InterPro" id="IPR002018">
    <property type="entry name" value="CarbesteraseB"/>
</dbReference>
<keyword evidence="2 3" id="KW-0378">Hydrolase</keyword>
<organism evidence="5 6">
    <name type="scientific">Acidovorax soli</name>
    <dbReference type="NCBI Taxonomy" id="592050"/>
    <lineage>
        <taxon>Bacteria</taxon>
        <taxon>Pseudomonadati</taxon>
        <taxon>Pseudomonadota</taxon>
        <taxon>Betaproteobacteria</taxon>
        <taxon>Burkholderiales</taxon>
        <taxon>Comamonadaceae</taxon>
        <taxon>Acidovorax</taxon>
    </lineage>
</organism>
<dbReference type="EMBL" id="JACHLK010000004">
    <property type="protein sequence ID" value="MBB6560125.1"/>
    <property type="molecule type" value="Genomic_DNA"/>
</dbReference>
<dbReference type="EC" id="3.1.1.-" evidence="3"/>
<accession>A0A7X0PDW0</accession>